<gene>
    <name evidence="1" type="ORF">Nepgr_013888</name>
</gene>
<proteinExistence type="predicted"/>
<evidence type="ECO:0000313" key="1">
    <source>
        <dbReference type="EMBL" id="GMH12047.1"/>
    </source>
</evidence>
<keyword evidence="2" id="KW-1185">Reference proteome</keyword>
<protein>
    <submittedName>
        <fullName evidence="1">Uncharacterized protein</fullName>
    </submittedName>
</protein>
<dbReference type="AlphaFoldDB" id="A0AAD3SK21"/>
<dbReference type="EMBL" id="BSYO01000011">
    <property type="protein sequence ID" value="GMH12047.1"/>
    <property type="molecule type" value="Genomic_DNA"/>
</dbReference>
<name>A0AAD3SK21_NEPGR</name>
<comment type="caution">
    <text evidence="1">The sequence shown here is derived from an EMBL/GenBank/DDBJ whole genome shotgun (WGS) entry which is preliminary data.</text>
</comment>
<accession>A0AAD3SK21</accession>
<dbReference type="Proteomes" id="UP001279734">
    <property type="component" value="Unassembled WGS sequence"/>
</dbReference>
<evidence type="ECO:0000313" key="2">
    <source>
        <dbReference type="Proteomes" id="UP001279734"/>
    </source>
</evidence>
<reference evidence="1" key="1">
    <citation type="submission" date="2023-05" db="EMBL/GenBank/DDBJ databases">
        <title>Nepenthes gracilis genome sequencing.</title>
        <authorList>
            <person name="Fukushima K."/>
        </authorList>
    </citation>
    <scope>NUCLEOTIDE SEQUENCE</scope>
    <source>
        <strain evidence="1">SING2019-196</strain>
    </source>
</reference>
<sequence>MPELACSARMQLCRAMMQRGRVRSINAEAGVVEYGALMVVRGVQSNDQRRGVRSNNAVGVVEYGDQWRKVVCRAMTQGGGVRRLMADGGVQRNDAAMWSTELCNKPFIV</sequence>
<organism evidence="1 2">
    <name type="scientific">Nepenthes gracilis</name>
    <name type="common">Slender pitcher plant</name>
    <dbReference type="NCBI Taxonomy" id="150966"/>
    <lineage>
        <taxon>Eukaryota</taxon>
        <taxon>Viridiplantae</taxon>
        <taxon>Streptophyta</taxon>
        <taxon>Embryophyta</taxon>
        <taxon>Tracheophyta</taxon>
        <taxon>Spermatophyta</taxon>
        <taxon>Magnoliopsida</taxon>
        <taxon>eudicotyledons</taxon>
        <taxon>Gunneridae</taxon>
        <taxon>Pentapetalae</taxon>
        <taxon>Caryophyllales</taxon>
        <taxon>Nepenthaceae</taxon>
        <taxon>Nepenthes</taxon>
    </lineage>
</organism>